<dbReference type="SUPFAM" id="SSF55103">
    <property type="entry name" value="FAD-linked oxidases, C-terminal domain"/>
    <property type="match status" value="1"/>
</dbReference>
<evidence type="ECO:0000256" key="8">
    <source>
        <dbReference type="ARBA" id="ARBA00045410"/>
    </source>
</evidence>
<evidence type="ECO:0000256" key="1">
    <source>
        <dbReference type="ARBA" id="ARBA00001974"/>
    </source>
</evidence>
<evidence type="ECO:0000256" key="6">
    <source>
        <dbReference type="ARBA" id="ARBA00039003"/>
    </source>
</evidence>
<dbReference type="Proteomes" id="UP000827092">
    <property type="component" value="Unassembled WGS sequence"/>
</dbReference>
<comment type="cofactor">
    <cofactor evidence="1">
        <name>FAD</name>
        <dbReference type="ChEBI" id="CHEBI:57692"/>
    </cofactor>
</comment>
<organism evidence="11 12">
    <name type="scientific">Oedothorax gibbosus</name>
    <dbReference type="NCBI Taxonomy" id="931172"/>
    <lineage>
        <taxon>Eukaryota</taxon>
        <taxon>Metazoa</taxon>
        <taxon>Ecdysozoa</taxon>
        <taxon>Arthropoda</taxon>
        <taxon>Chelicerata</taxon>
        <taxon>Arachnida</taxon>
        <taxon>Araneae</taxon>
        <taxon>Araneomorphae</taxon>
        <taxon>Entelegynae</taxon>
        <taxon>Araneoidea</taxon>
        <taxon>Linyphiidae</taxon>
        <taxon>Erigoninae</taxon>
        <taxon>Oedothorax</taxon>
    </lineage>
</organism>
<keyword evidence="4" id="KW-0274">FAD</keyword>
<proteinExistence type="inferred from homology"/>
<gene>
    <name evidence="11" type="ORF">JTE90_007230</name>
</gene>
<dbReference type="Gene3D" id="3.30.70.2740">
    <property type="match status" value="1"/>
</dbReference>
<sequence length="86" mass="9806">MSQIRSLGDSNVHFNATTKEFDSEVLNLIDPFIYEWTVQRKGSISVEHGIGYKKTKYLHCNKMDAAIGLMKSLKQLMDPNGKLNPY</sequence>
<evidence type="ECO:0000256" key="2">
    <source>
        <dbReference type="ARBA" id="ARBA00008000"/>
    </source>
</evidence>
<evidence type="ECO:0000256" key="4">
    <source>
        <dbReference type="ARBA" id="ARBA00022827"/>
    </source>
</evidence>
<evidence type="ECO:0000313" key="11">
    <source>
        <dbReference type="EMBL" id="KAG8197491.1"/>
    </source>
</evidence>
<dbReference type="GO" id="GO:0050660">
    <property type="term" value="F:flavin adenine dinucleotide binding"/>
    <property type="evidence" value="ECO:0007669"/>
    <property type="project" value="InterPro"/>
</dbReference>
<keyword evidence="3" id="KW-0285">Flavoprotein</keyword>
<protein>
    <recommendedName>
        <fullName evidence="7">D-2-hydroxyglutarate dehydrogenase, mitochondrial</fullName>
        <ecNumber evidence="6">1.1.99.39</ecNumber>
    </recommendedName>
</protein>
<dbReference type="PANTHER" id="PTHR43716">
    <property type="entry name" value="D-2-HYDROXYGLUTARATE DEHYDROGENASE, MITOCHONDRIAL"/>
    <property type="match status" value="1"/>
</dbReference>
<dbReference type="GO" id="GO:0051990">
    <property type="term" value="F:(R)-2-hydroxyglutarate dehydrogenase activity"/>
    <property type="evidence" value="ECO:0007669"/>
    <property type="project" value="UniProtKB-EC"/>
</dbReference>
<evidence type="ECO:0000259" key="10">
    <source>
        <dbReference type="Pfam" id="PF02913"/>
    </source>
</evidence>
<evidence type="ECO:0000256" key="7">
    <source>
        <dbReference type="ARBA" id="ARBA00039639"/>
    </source>
</evidence>
<comment type="catalytic activity">
    <reaction evidence="9">
        <text>(R)-malate + A = oxaloacetate + AH2</text>
        <dbReference type="Rhea" id="RHEA:67460"/>
        <dbReference type="ChEBI" id="CHEBI:13193"/>
        <dbReference type="ChEBI" id="CHEBI:15588"/>
        <dbReference type="ChEBI" id="CHEBI:16452"/>
        <dbReference type="ChEBI" id="CHEBI:17499"/>
    </reaction>
    <physiologicalReaction direction="left-to-right" evidence="9">
        <dbReference type="Rhea" id="RHEA:67461"/>
    </physiologicalReaction>
</comment>
<keyword evidence="12" id="KW-1185">Reference proteome</keyword>
<name>A0AAV6VP29_9ARAC</name>
<comment type="caution">
    <text evidence="11">The sequence shown here is derived from an EMBL/GenBank/DDBJ whole genome shotgun (WGS) entry which is preliminary data.</text>
</comment>
<dbReference type="InterPro" id="IPR051264">
    <property type="entry name" value="FAD-oxidored/transferase_4"/>
</dbReference>
<comment type="function">
    <text evidence="8">Catalyzes the oxidation of D-2-hydroxyglutarate (D-2-HG) to alpha-ketoglutarate. Also catalyzes the oxidation of other D-2-hydroxyacids, such as D-malate (D-MAL) and D-lactate (D-LAC). Exhibits high activities towards D-2-HG and D-MAL but a very weak activity towards D-LAC.</text>
</comment>
<dbReference type="FunFam" id="1.10.45.10:FF:000001">
    <property type="entry name" value="D-lactate dehydrogenase mitochondrial"/>
    <property type="match status" value="1"/>
</dbReference>
<dbReference type="InterPro" id="IPR016171">
    <property type="entry name" value="Vanillyl_alc_oxidase_C-sub2"/>
</dbReference>
<reference evidence="11 12" key="1">
    <citation type="journal article" date="2022" name="Nat. Ecol. Evol.">
        <title>A masculinizing supergene underlies an exaggerated male reproductive morph in a spider.</title>
        <authorList>
            <person name="Hendrickx F."/>
            <person name="De Corte Z."/>
            <person name="Sonet G."/>
            <person name="Van Belleghem S.M."/>
            <person name="Kostlbacher S."/>
            <person name="Vangestel C."/>
        </authorList>
    </citation>
    <scope>NUCLEOTIDE SEQUENCE [LARGE SCALE GENOMIC DNA]</scope>
    <source>
        <strain evidence="11">W744_W776</strain>
    </source>
</reference>
<dbReference type="AlphaFoldDB" id="A0AAV6VP29"/>
<dbReference type="InterPro" id="IPR004113">
    <property type="entry name" value="FAD-bd_oxidored_4_C"/>
</dbReference>
<dbReference type="PANTHER" id="PTHR43716:SF1">
    <property type="entry name" value="D-2-HYDROXYGLUTARATE DEHYDROGENASE, MITOCHONDRIAL"/>
    <property type="match status" value="1"/>
</dbReference>
<accession>A0AAV6VP29</accession>
<evidence type="ECO:0000256" key="3">
    <source>
        <dbReference type="ARBA" id="ARBA00022630"/>
    </source>
</evidence>
<dbReference type="EC" id="1.1.99.39" evidence="6"/>
<keyword evidence="5" id="KW-0560">Oxidoreductase</keyword>
<dbReference type="Pfam" id="PF02913">
    <property type="entry name" value="FAD-oxidase_C"/>
    <property type="match status" value="1"/>
</dbReference>
<dbReference type="GO" id="GO:0005739">
    <property type="term" value="C:mitochondrion"/>
    <property type="evidence" value="ECO:0007669"/>
    <property type="project" value="TreeGrafter"/>
</dbReference>
<dbReference type="InterPro" id="IPR016164">
    <property type="entry name" value="FAD-linked_Oxase-like_C"/>
</dbReference>
<evidence type="ECO:0000256" key="9">
    <source>
        <dbReference type="ARBA" id="ARBA00049267"/>
    </source>
</evidence>
<dbReference type="Gene3D" id="1.10.45.10">
    <property type="entry name" value="Vanillyl-alcohol Oxidase, Chain A, domain 4"/>
    <property type="match status" value="1"/>
</dbReference>
<comment type="similarity">
    <text evidence="2">Belongs to the FAD-binding oxidoreductase/transferase type 4 family.</text>
</comment>
<feature type="domain" description="FAD-binding oxidoreductase/transferase type 4 C-terminal" evidence="10">
    <location>
        <begin position="8"/>
        <end position="86"/>
    </location>
</feature>
<dbReference type="EMBL" id="JAFNEN010000054">
    <property type="protein sequence ID" value="KAG8197491.1"/>
    <property type="molecule type" value="Genomic_DNA"/>
</dbReference>
<evidence type="ECO:0000256" key="5">
    <source>
        <dbReference type="ARBA" id="ARBA00023002"/>
    </source>
</evidence>
<evidence type="ECO:0000313" key="12">
    <source>
        <dbReference type="Proteomes" id="UP000827092"/>
    </source>
</evidence>